<reference evidence="1" key="1">
    <citation type="submission" date="2019-05" db="EMBL/GenBank/DDBJ databases">
        <authorList>
            <consortium name="Pathogen Informatics"/>
        </authorList>
    </citation>
    <scope>NUCLEOTIDE SEQUENCE [LARGE SCALE GENOMIC DNA]</scope>
    <source>
        <strain evidence="1">NCTC12965</strain>
    </source>
</reference>
<gene>
    <name evidence="1" type="ORF">NCTC12965_07728</name>
</gene>
<accession>A0A4U9WHU6</accession>
<dbReference type="AlphaFoldDB" id="A0A4U9WHU6"/>
<organism evidence="1">
    <name type="scientific">Serratia fonticola</name>
    <dbReference type="NCBI Taxonomy" id="47917"/>
    <lineage>
        <taxon>Bacteria</taxon>
        <taxon>Pseudomonadati</taxon>
        <taxon>Pseudomonadota</taxon>
        <taxon>Gammaproteobacteria</taxon>
        <taxon>Enterobacterales</taxon>
        <taxon>Yersiniaceae</taxon>
        <taxon>Serratia</taxon>
    </lineage>
</organism>
<dbReference type="EMBL" id="CABEEZ010000152">
    <property type="protein sequence ID" value="VTR58522.1"/>
    <property type="molecule type" value="Genomic_DNA"/>
</dbReference>
<evidence type="ECO:0000313" key="1">
    <source>
        <dbReference type="EMBL" id="VTR58522.1"/>
    </source>
</evidence>
<name>A0A4U9WHU6_SERFO</name>
<proteinExistence type="predicted"/>
<protein>
    <submittedName>
        <fullName evidence="1">Uncharacterized protein</fullName>
    </submittedName>
</protein>
<sequence length="96" mass="11209">MVTLALPFMQNVGRVIAAHMHIAKQEAFTHRLLRIHHIIRITRERIQRYHGDHAANLQGRVDGMPQFDHLRAGDKLMVQHLVHALFRVRFLGENHP</sequence>